<dbReference type="Pfam" id="PF09517">
    <property type="entry name" value="RE_Eco29kI"/>
    <property type="match status" value="1"/>
</dbReference>
<evidence type="ECO:0000313" key="2">
    <source>
        <dbReference type="EMBL" id="MCO5975361.1"/>
    </source>
</evidence>
<evidence type="ECO:0000313" key="3">
    <source>
        <dbReference type="Proteomes" id="UP001204851"/>
    </source>
</evidence>
<keyword evidence="3" id="KW-1185">Reference proteome</keyword>
<proteinExistence type="predicted"/>
<protein>
    <submittedName>
        <fullName evidence="2">Eco29kI family restriction endonuclease</fullName>
        <ecNumber evidence="2">3.1.21.-</ecNumber>
    </submittedName>
</protein>
<gene>
    <name evidence="2" type="ORF">M0L44_01310</name>
</gene>
<dbReference type="RefSeq" id="WP_252767807.1">
    <property type="nucleotide sequence ID" value="NZ_JAMXMC010000001.1"/>
</dbReference>
<dbReference type="EMBL" id="JAMXMC010000001">
    <property type="protein sequence ID" value="MCO5975361.1"/>
    <property type="molecule type" value="Genomic_DNA"/>
</dbReference>
<feature type="compositionally biased region" description="Acidic residues" evidence="1">
    <location>
        <begin position="353"/>
        <end position="364"/>
    </location>
</feature>
<organism evidence="2 3">
    <name type="scientific">Ideonella oryzae</name>
    <dbReference type="NCBI Taxonomy" id="2937441"/>
    <lineage>
        <taxon>Bacteria</taxon>
        <taxon>Pseudomonadati</taxon>
        <taxon>Pseudomonadota</taxon>
        <taxon>Betaproteobacteria</taxon>
        <taxon>Burkholderiales</taxon>
        <taxon>Sphaerotilaceae</taxon>
        <taxon>Ideonella</taxon>
    </lineage>
</organism>
<keyword evidence="2" id="KW-0540">Nuclease</keyword>
<dbReference type="GO" id="GO:0004519">
    <property type="term" value="F:endonuclease activity"/>
    <property type="evidence" value="ECO:0007669"/>
    <property type="project" value="UniProtKB-KW"/>
</dbReference>
<accession>A0ABT1BGJ2</accession>
<keyword evidence="2" id="KW-0255">Endonuclease</keyword>
<sequence length="364" mass="39544">MAELEAVVEKILKEDEQGSSRAARATRKALEAAADKLTRADAKLDPVIGPVAVKSHLIKLDAVVDKIVKASVGDSPRKVSAARKLIEAAAEKLSQAGAKLDPVIRPDSVFDPTAPVTAGRMIALTLVAQKSYPLARIPVFYGSGVYALYYKGTVKPFPAYEPLKGKDHPIYVGKADPVDRSAKDAIAQGVSLGKRLREHAARIMKVSSTLSIEDFECRFLICQSGFQQSAEAHLIKVFEPIWNSDTKICFGMSKHGDDPGVRGNGRSPWFTMHPGVAWADDEKLGDQKSKAQIEQEIADHFRKKPPYKDIHELFDFFSKELGQFEMPEATAAIPVDADEGIDDAVAAVTPPPDDSEEAEVPTVA</sequence>
<dbReference type="EC" id="3.1.21.-" evidence="2"/>
<comment type="caution">
    <text evidence="2">The sequence shown here is derived from an EMBL/GenBank/DDBJ whole genome shotgun (WGS) entry which is preliminary data.</text>
</comment>
<dbReference type="InterPro" id="IPR018575">
    <property type="entry name" value="Restrct_endonuc_II_Eco29kI"/>
</dbReference>
<feature type="region of interest" description="Disordered" evidence="1">
    <location>
        <begin position="345"/>
        <end position="364"/>
    </location>
</feature>
<reference evidence="2 3" key="1">
    <citation type="submission" date="2022-06" db="EMBL/GenBank/DDBJ databases">
        <title>Ideonella sp. NS12-5 Genome sequencing and assembly.</title>
        <authorList>
            <person name="Jung Y."/>
        </authorList>
    </citation>
    <scope>NUCLEOTIDE SEQUENCE [LARGE SCALE GENOMIC DNA]</scope>
    <source>
        <strain evidence="2 3">NS12-5</strain>
    </source>
</reference>
<dbReference type="Proteomes" id="UP001204851">
    <property type="component" value="Unassembled WGS sequence"/>
</dbReference>
<name>A0ABT1BGJ2_9BURK</name>
<keyword evidence="2" id="KW-0378">Hydrolase</keyword>
<evidence type="ECO:0000256" key="1">
    <source>
        <dbReference type="SAM" id="MobiDB-lite"/>
    </source>
</evidence>
<dbReference type="GO" id="GO:0016787">
    <property type="term" value="F:hydrolase activity"/>
    <property type="evidence" value="ECO:0007669"/>
    <property type="project" value="UniProtKB-KW"/>
</dbReference>